<dbReference type="SUPFAM" id="SSF53850">
    <property type="entry name" value="Periplasmic binding protein-like II"/>
    <property type="match status" value="1"/>
</dbReference>
<dbReference type="AlphaFoldDB" id="A0AAJ4I9S6"/>
<evidence type="ECO:0000259" key="4">
    <source>
        <dbReference type="PROSITE" id="PS50931"/>
    </source>
</evidence>
<sequence length="317" mass="35312">MLGKTKSYYTLDQLRAFVVVAHTGSYTEAARVLRKDRTTLREHIENLEIDFNLTLLSKEGKRITLTEHGEVILRGARSLLLGADTLNNLANSLSEKEVKHINVMLDKHFPDEIVTIIEQDISETFPNLTIHWAHSTNQGSIASLSKGDADIAVIQHLSSHSGFHPPAGLSVCFLGNLKGTIFARNSSPLQELDLVSMADLTYEDRLIYDGDIEDTKVITGGLPTNFQVFSSKGLLLSCLKVKGWTYLPYVAVTPDLLAHISPLKCDFINDSWFTSHVLLHRPATKSSATTYIAEKIKRHYKQYAEKSVAESFNKKAS</sequence>
<evidence type="ECO:0000256" key="1">
    <source>
        <dbReference type="ARBA" id="ARBA00009437"/>
    </source>
</evidence>
<dbReference type="PANTHER" id="PTHR30126">
    <property type="entry name" value="HTH-TYPE TRANSCRIPTIONAL REGULATOR"/>
    <property type="match status" value="1"/>
</dbReference>
<dbReference type="PANTHER" id="PTHR30126:SF91">
    <property type="entry name" value="LYSR FAMILY TRANSCRIPTIONAL REGULATOR"/>
    <property type="match status" value="1"/>
</dbReference>
<comment type="similarity">
    <text evidence="1">Belongs to the LysR transcriptional regulatory family.</text>
</comment>
<dbReference type="InterPro" id="IPR036388">
    <property type="entry name" value="WH-like_DNA-bd_sf"/>
</dbReference>
<organism evidence="5 6">
    <name type="scientific">Vibrio navarrensis</name>
    <dbReference type="NCBI Taxonomy" id="29495"/>
    <lineage>
        <taxon>Bacteria</taxon>
        <taxon>Pseudomonadati</taxon>
        <taxon>Pseudomonadota</taxon>
        <taxon>Gammaproteobacteria</taxon>
        <taxon>Vibrionales</taxon>
        <taxon>Vibrionaceae</taxon>
        <taxon>Vibrio</taxon>
    </lineage>
</organism>
<evidence type="ECO:0000313" key="6">
    <source>
        <dbReference type="Proteomes" id="UP000594435"/>
    </source>
</evidence>
<proteinExistence type="inferred from homology"/>
<dbReference type="InterPro" id="IPR000847">
    <property type="entry name" value="LysR_HTH_N"/>
</dbReference>
<dbReference type="PROSITE" id="PS50931">
    <property type="entry name" value="HTH_LYSR"/>
    <property type="match status" value="1"/>
</dbReference>
<dbReference type="GO" id="GO:0000976">
    <property type="term" value="F:transcription cis-regulatory region binding"/>
    <property type="evidence" value="ECO:0007669"/>
    <property type="project" value="TreeGrafter"/>
</dbReference>
<accession>A0AAJ4I9S6</accession>
<keyword evidence="3" id="KW-0804">Transcription</keyword>
<dbReference type="GO" id="GO:0003700">
    <property type="term" value="F:DNA-binding transcription factor activity"/>
    <property type="evidence" value="ECO:0007669"/>
    <property type="project" value="InterPro"/>
</dbReference>
<reference evidence="5 6" key="1">
    <citation type="submission" date="2020-11" db="EMBL/GenBank/DDBJ databases">
        <title>Complete and Circularized Genome Assembly of a human isolate of Vibrio navarrensis biotype pommerensis with MiSeq and MinION Sequence Data.</title>
        <authorList>
            <person name="Schwartz K."/>
            <person name="Borowiak M."/>
            <person name="Deneke C."/>
            <person name="Balau V."/>
            <person name="Metelmann C."/>
            <person name="Strauch E."/>
        </authorList>
    </citation>
    <scope>NUCLEOTIDE SEQUENCE [LARGE SCALE GENOMIC DNA]</scope>
    <source>
        <strain evidence="5 6">20-VB00237</strain>
    </source>
</reference>
<gene>
    <name evidence="5" type="ORF">I3X05_12970</name>
</gene>
<protein>
    <submittedName>
        <fullName evidence="5">LysR family transcriptional regulator</fullName>
    </submittedName>
</protein>
<evidence type="ECO:0000313" key="5">
    <source>
        <dbReference type="EMBL" id="QPL52904.1"/>
    </source>
</evidence>
<dbReference type="Gene3D" id="1.10.10.10">
    <property type="entry name" value="Winged helix-like DNA-binding domain superfamily/Winged helix DNA-binding domain"/>
    <property type="match status" value="1"/>
</dbReference>
<feature type="domain" description="HTH lysR-type" evidence="4">
    <location>
        <begin position="9"/>
        <end position="66"/>
    </location>
</feature>
<name>A0AAJ4I9S6_9VIBR</name>
<dbReference type="SUPFAM" id="SSF46785">
    <property type="entry name" value="Winged helix' DNA-binding domain"/>
    <property type="match status" value="1"/>
</dbReference>
<dbReference type="RefSeq" id="WP_193167482.1">
    <property type="nucleotide sequence ID" value="NZ_CP065217.1"/>
</dbReference>
<dbReference type="InterPro" id="IPR036390">
    <property type="entry name" value="WH_DNA-bd_sf"/>
</dbReference>
<dbReference type="EMBL" id="CP065217">
    <property type="protein sequence ID" value="QPL52904.1"/>
    <property type="molecule type" value="Genomic_DNA"/>
</dbReference>
<keyword evidence="2" id="KW-0805">Transcription regulation</keyword>
<dbReference type="Pfam" id="PF00126">
    <property type="entry name" value="HTH_1"/>
    <property type="match status" value="1"/>
</dbReference>
<dbReference type="Proteomes" id="UP000594435">
    <property type="component" value="Chromosome 1"/>
</dbReference>
<evidence type="ECO:0000256" key="3">
    <source>
        <dbReference type="ARBA" id="ARBA00023163"/>
    </source>
</evidence>
<evidence type="ECO:0000256" key="2">
    <source>
        <dbReference type="ARBA" id="ARBA00023015"/>
    </source>
</evidence>
<dbReference type="Gene3D" id="3.40.190.290">
    <property type="match status" value="1"/>
</dbReference>